<sequence>MLRTQQSNECWRVDDWVSIDGTEAEIVYQGQTVARGTIDGVTADGSIIWVRDNIGDRKLYERCDFFEVWVPTGNTALDYKVSRTTGQTP</sequence>
<dbReference type="Proteomes" id="UP000273159">
    <property type="component" value="Unassembled WGS sequence"/>
</dbReference>
<dbReference type="EMBL" id="RBNH01000028">
    <property type="protein sequence ID" value="RKO20036.1"/>
    <property type="molecule type" value="Genomic_DNA"/>
</dbReference>
<accession>A0A3B0EZ44</accession>
<protein>
    <submittedName>
        <fullName evidence="1">Uncharacterized protein</fullName>
    </submittedName>
</protein>
<comment type="caution">
    <text evidence="1">The sequence shown here is derived from an EMBL/GenBank/DDBJ whole genome shotgun (WGS) entry which is preliminary data.</text>
</comment>
<organism evidence="1 2">
    <name type="scientific">Pseudarthrobacter phenanthrenivorans</name>
    <name type="common">Arthrobacter phenanthrenivorans</name>
    <dbReference type="NCBI Taxonomy" id="361575"/>
    <lineage>
        <taxon>Bacteria</taxon>
        <taxon>Bacillati</taxon>
        <taxon>Actinomycetota</taxon>
        <taxon>Actinomycetes</taxon>
        <taxon>Micrococcales</taxon>
        <taxon>Micrococcaceae</taxon>
        <taxon>Pseudarthrobacter</taxon>
    </lineage>
</organism>
<proteinExistence type="predicted"/>
<reference evidence="1 2" key="1">
    <citation type="submission" date="2018-10" db="EMBL/GenBank/DDBJ databases">
        <title>Genome-guide identification and characterization of bacteria that degrade polycyclic aromatic hydrocarbons and resist hexavalent chromium simultaneously.</title>
        <authorList>
            <person name="Feng H."/>
        </authorList>
    </citation>
    <scope>NUCLEOTIDE SEQUENCE [LARGE SCALE GENOMIC DNA]</scope>
    <source>
        <strain evidence="1 2">J015</strain>
    </source>
</reference>
<gene>
    <name evidence="1" type="ORF">D7Z96_19545</name>
</gene>
<evidence type="ECO:0000313" key="1">
    <source>
        <dbReference type="EMBL" id="RKO20036.1"/>
    </source>
</evidence>
<reference evidence="2" key="2">
    <citation type="submission" date="2018-10" db="EMBL/GenBank/DDBJ databases">
        <authorList>
            <person name="Wang Y."/>
            <person name="Wang J."/>
            <person name="Yang X."/>
            <person name="Wang Z."/>
            <person name="Huang Y."/>
        </authorList>
    </citation>
    <scope>NUCLEOTIDE SEQUENCE [LARGE SCALE GENOMIC DNA]</scope>
    <source>
        <strain evidence="2">J015</strain>
    </source>
</reference>
<name>A0A3B0EZ44_PSEPS</name>
<evidence type="ECO:0000313" key="2">
    <source>
        <dbReference type="Proteomes" id="UP000273159"/>
    </source>
</evidence>
<dbReference type="AlphaFoldDB" id="A0A3B0EZ44"/>